<organism evidence="1">
    <name type="scientific">Anguilla anguilla</name>
    <name type="common">European freshwater eel</name>
    <name type="synonym">Muraena anguilla</name>
    <dbReference type="NCBI Taxonomy" id="7936"/>
    <lineage>
        <taxon>Eukaryota</taxon>
        <taxon>Metazoa</taxon>
        <taxon>Chordata</taxon>
        <taxon>Craniata</taxon>
        <taxon>Vertebrata</taxon>
        <taxon>Euteleostomi</taxon>
        <taxon>Actinopterygii</taxon>
        <taxon>Neopterygii</taxon>
        <taxon>Teleostei</taxon>
        <taxon>Anguilliformes</taxon>
        <taxon>Anguillidae</taxon>
        <taxon>Anguilla</taxon>
    </lineage>
</organism>
<protein>
    <submittedName>
        <fullName evidence="1">Uncharacterized protein</fullName>
    </submittedName>
</protein>
<reference evidence="1" key="2">
    <citation type="journal article" date="2015" name="Fish Shellfish Immunol.">
        <title>Early steps in the European eel (Anguilla anguilla)-Vibrio vulnificus interaction in the gills: Role of the RtxA13 toxin.</title>
        <authorList>
            <person name="Callol A."/>
            <person name="Pajuelo D."/>
            <person name="Ebbesson L."/>
            <person name="Teles M."/>
            <person name="MacKenzie S."/>
            <person name="Amaro C."/>
        </authorList>
    </citation>
    <scope>NUCLEOTIDE SEQUENCE</scope>
</reference>
<dbReference type="EMBL" id="GBXM01072064">
    <property type="protein sequence ID" value="JAH36513.1"/>
    <property type="molecule type" value="Transcribed_RNA"/>
</dbReference>
<dbReference type="AlphaFoldDB" id="A0A0E9S7K8"/>
<sequence>MVETHGTTTQVGISACVFVQAM</sequence>
<reference evidence="1" key="1">
    <citation type="submission" date="2014-11" db="EMBL/GenBank/DDBJ databases">
        <authorList>
            <person name="Amaro Gonzalez C."/>
        </authorList>
    </citation>
    <scope>NUCLEOTIDE SEQUENCE</scope>
</reference>
<accession>A0A0E9S7K8</accession>
<proteinExistence type="predicted"/>
<evidence type="ECO:0000313" key="1">
    <source>
        <dbReference type="EMBL" id="JAH36513.1"/>
    </source>
</evidence>
<name>A0A0E9S7K8_ANGAN</name>